<protein>
    <recommendedName>
        <fullName evidence="2">Adenylyl cyclase-associated protein</fullName>
    </recommendedName>
</protein>
<accession>A0A9P6HQW7</accession>
<dbReference type="InterPro" id="IPR013992">
    <property type="entry name" value="Adenylate_cyclase-assoc_CAP_N"/>
</dbReference>
<feature type="compositionally biased region" description="Pro residues" evidence="3">
    <location>
        <begin position="267"/>
        <end position="281"/>
    </location>
</feature>
<dbReference type="Proteomes" id="UP000736335">
    <property type="component" value="Unassembled WGS sequence"/>
</dbReference>
<dbReference type="SUPFAM" id="SSF101278">
    <property type="entry name" value="N-terminal domain of adenylylcyclase associated protein, CAP"/>
    <property type="match status" value="1"/>
</dbReference>
<feature type="compositionally biased region" description="Pro residues" evidence="3">
    <location>
        <begin position="61"/>
        <end position="75"/>
    </location>
</feature>
<dbReference type="SMART" id="SM00673">
    <property type="entry name" value="CARP"/>
    <property type="match status" value="2"/>
</dbReference>
<comment type="caution">
    <text evidence="5">The sequence shown here is derived from an EMBL/GenBank/DDBJ whole genome shotgun (WGS) entry which is preliminary data.</text>
</comment>
<feature type="domain" description="C-CAP/cofactor C-like" evidence="4">
    <location>
        <begin position="355"/>
        <end position="494"/>
    </location>
</feature>
<dbReference type="GO" id="GO:0003779">
    <property type="term" value="F:actin binding"/>
    <property type="evidence" value="ECO:0007669"/>
    <property type="project" value="InterPro"/>
</dbReference>
<dbReference type="InterPro" id="IPR053950">
    <property type="entry name" value="CAP_N"/>
</dbReference>
<dbReference type="Pfam" id="PF01213">
    <property type="entry name" value="CAP_N-CM"/>
    <property type="match status" value="1"/>
</dbReference>
<dbReference type="GO" id="GO:0007015">
    <property type="term" value="P:actin filament organization"/>
    <property type="evidence" value="ECO:0007669"/>
    <property type="project" value="TreeGrafter"/>
</dbReference>
<dbReference type="Gene3D" id="2.160.20.70">
    <property type="match status" value="1"/>
</dbReference>
<dbReference type="EMBL" id="WIUZ02000001">
    <property type="protein sequence ID" value="KAF9792880.1"/>
    <property type="molecule type" value="Genomic_DNA"/>
</dbReference>
<evidence type="ECO:0000256" key="3">
    <source>
        <dbReference type="SAM" id="MobiDB-lite"/>
    </source>
</evidence>
<keyword evidence="6" id="KW-1185">Reference proteome</keyword>
<dbReference type="SUPFAM" id="SSF101447">
    <property type="entry name" value="Formin homology 2 domain (FH2 domain)"/>
    <property type="match status" value="1"/>
</dbReference>
<organism evidence="5 6">
    <name type="scientific">Thelephora terrestris</name>
    <dbReference type="NCBI Taxonomy" id="56493"/>
    <lineage>
        <taxon>Eukaryota</taxon>
        <taxon>Fungi</taxon>
        <taxon>Dikarya</taxon>
        <taxon>Basidiomycota</taxon>
        <taxon>Agaricomycotina</taxon>
        <taxon>Agaricomycetes</taxon>
        <taxon>Thelephorales</taxon>
        <taxon>Thelephoraceae</taxon>
        <taxon>Thelephora</taxon>
    </lineage>
</organism>
<sequence length="514" mass="54882">MSGQGNSLYTLSTIIKSSRTIATIHYRLEAVASRIEDVADIQEQRAGISNPNAGSSQTTPVPAPPPPPPPPPPPAVIEDPKAAIAYDEAILEGKLKPFIELTNSFGSDALKEQVSLLEPLFGAIRQVVHTAGSCIQPPSDEFLKLLGPVQSGYEAVSLVKEKNSRDREWSLHYSVIATGASCVSWITDSKPGPFVQGIKEETEFYGNRLIKDYKEKDAKHLEWTRAFTGLLQGLKEYIAEYHTTGLSWNPKGISLSEYKAIPATDGAPPPPPPPPPAPGPAPVQASGSGGVAAVFAELNRGADVTKGLRKVEKSEMTHKNPALRETSTVPSNTSPPLSKKPTKPAKPQSLSTKKPAKFALEGNKWVIEYQENEPGLMVENAEISQVITLYGCKNTTVVIKGKVNGVTIVNCIKTSVLVDSVISSVSVTASPSFVIQITGSAPTIQLDSTDSGQIYLSKNCLGVEIITAKCSAINVSLPVEGEEEGVFEEKPIPEMLRTTVHNGALVTGVVEHTG</sequence>
<dbReference type="InterPro" id="IPR001837">
    <property type="entry name" value="Adenylate_cyclase-assoc_CAP"/>
</dbReference>
<feature type="region of interest" description="Disordered" evidence="3">
    <location>
        <begin position="312"/>
        <end position="354"/>
    </location>
</feature>
<dbReference type="SUPFAM" id="SSF69340">
    <property type="entry name" value="C-terminal domain of adenylylcyclase associated protein"/>
    <property type="match status" value="1"/>
</dbReference>
<dbReference type="PANTHER" id="PTHR10652:SF0">
    <property type="entry name" value="ADENYLYL CYCLASE-ASSOCIATED PROTEIN"/>
    <property type="match status" value="1"/>
</dbReference>
<dbReference type="InterPro" id="IPR036222">
    <property type="entry name" value="CAP_N_sf"/>
</dbReference>
<reference evidence="5" key="2">
    <citation type="submission" date="2020-11" db="EMBL/GenBank/DDBJ databases">
        <authorList>
            <consortium name="DOE Joint Genome Institute"/>
            <person name="Kuo A."/>
            <person name="Miyauchi S."/>
            <person name="Kiss E."/>
            <person name="Drula E."/>
            <person name="Kohler A."/>
            <person name="Sanchez-Garcia M."/>
            <person name="Andreopoulos B."/>
            <person name="Barry K.W."/>
            <person name="Bonito G."/>
            <person name="Buee M."/>
            <person name="Carver A."/>
            <person name="Chen C."/>
            <person name="Cichocki N."/>
            <person name="Clum A."/>
            <person name="Culley D."/>
            <person name="Crous P.W."/>
            <person name="Fauchery L."/>
            <person name="Girlanda M."/>
            <person name="Hayes R."/>
            <person name="Keri Z."/>
            <person name="Labutti K."/>
            <person name="Lipzen A."/>
            <person name="Lombard V."/>
            <person name="Magnuson J."/>
            <person name="Maillard F."/>
            <person name="Morin E."/>
            <person name="Murat C."/>
            <person name="Nolan M."/>
            <person name="Ohm R."/>
            <person name="Pangilinan J."/>
            <person name="Pereira M."/>
            <person name="Perotto S."/>
            <person name="Peter M."/>
            <person name="Riley R."/>
            <person name="Sitrit Y."/>
            <person name="Stielow B."/>
            <person name="Szollosi G."/>
            <person name="Zifcakova L."/>
            <person name="Stursova M."/>
            <person name="Spatafora J.W."/>
            <person name="Tedersoo L."/>
            <person name="Vaario L.-M."/>
            <person name="Yamada A."/>
            <person name="Yan M."/>
            <person name="Wang P."/>
            <person name="Xu J."/>
            <person name="Bruns T."/>
            <person name="Baldrian P."/>
            <person name="Vilgalys R."/>
            <person name="Henrissat B."/>
            <person name="Grigoriev I.V."/>
            <person name="Hibbett D."/>
            <person name="Nagy L.G."/>
            <person name="Martin F.M."/>
        </authorList>
    </citation>
    <scope>NUCLEOTIDE SEQUENCE</scope>
    <source>
        <strain evidence="5">UH-Tt-Lm1</strain>
    </source>
</reference>
<dbReference type="Gene3D" id="1.25.40.330">
    <property type="entry name" value="Adenylate cyclase-associated CAP, N-terminal domain"/>
    <property type="match status" value="1"/>
</dbReference>
<dbReference type="InterPro" id="IPR016098">
    <property type="entry name" value="CAP/MinC_C"/>
</dbReference>
<evidence type="ECO:0000313" key="5">
    <source>
        <dbReference type="EMBL" id="KAF9792880.1"/>
    </source>
</evidence>
<dbReference type="Pfam" id="PF21938">
    <property type="entry name" value="CAP_N"/>
    <property type="match status" value="1"/>
</dbReference>
<feature type="compositionally biased region" description="Polar residues" evidence="3">
    <location>
        <begin position="47"/>
        <end position="59"/>
    </location>
</feature>
<evidence type="ECO:0000256" key="2">
    <source>
        <dbReference type="RuleBase" id="RU000647"/>
    </source>
</evidence>
<dbReference type="InterPro" id="IPR006599">
    <property type="entry name" value="CARP_motif"/>
</dbReference>
<dbReference type="InterPro" id="IPR017901">
    <property type="entry name" value="C-CAP_CF_C-like"/>
</dbReference>
<dbReference type="GO" id="GO:0019933">
    <property type="term" value="P:cAMP-mediated signaling"/>
    <property type="evidence" value="ECO:0007669"/>
    <property type="project" value="TreeGrafter"/>
</dbReference>
<comment type="similarity">
    <text evidence="1 2">Belongs to the CAP family.</text>
</comment>
<dbReference type="GO" id="GO:0005737">
    <property type="term" value="C:cytoplasm"/>
    <property type="evidence" value="ECO:0007669"/>
    <property type="project" value="TreeGrafter"/>
</dbReference>
<dbReference type="OrthoDB" id="77251at2759"/>
<dbReference type="AlphaFoldDB" id="A0A9P6HQW7"/>
<evidence type="ECO:0000313" key="6">
    <source>
        <dbReference type="Proteomes" id="UP000736335"/>
    </source>
</evidence>
<reference evidence="5" key="1">
    <citation type="journal article" date="2020" name="Nat. Commun.">
        <title>Large-scale genome sequencing of mycorrhizal fungi provides insights into the early evolution of symbiotic traits.</title>
        <authorList>
            <person name="Miyauchi S."/>
            <person name="Kiss E."/>
            <person name="Kuo A."/>
            <person name="Drula E."/>
            <person name="Kohler A."/>
            <person name="Sanchez-Garcia M."/>
            <person name="Morin E."/>
            <person name="Andreopoulos B."/>
            <person name="Barry K.W."/>
            <person name="Bonito G."/>
            <person name="Buee M."/>
            <person name="Carver A."/>
            <person name="Chen C."/>
            <person name="Cichocki N."/>
            <person name="Clum A."/>
            <person name="Culley D."/>
            <person name="Crous P.W."/>
            <person name="Fauchery L."/>
            <person name="Girlanda M."/>
            <person name="Hayes R.D."/>
            <person name="Keri Z."/>
            <person name="LaButti K."/>
            <person name="Lipzen A."/>
            <person name="Lombard V."/>
            <person name="Magnuson J."/>
            <person name="Maillard F."/>
            <person name="Murat C."/>
            <person name="Nolan M."/>
            <person name="Ohm R.A."/>
            <person name="Pangilinan J."/>
            <person name="Pereira M.F."/>
            <person name="Perotto S."/>
            <person name="Peter M."/>
            <person name="Pfister S."/>
            <person name="Riley R."/>
            <person name="Sitrit Y."/>
            <person name="Stielow J.B."/>
            <person name="Szollosi G."/>
            <person name="Zifcakova L."/>
            <person name="Stursova M."/>
            <person name="Spatafora J.W."/>
            <person name="Tedersoo L."/>
            <person name="Vaario L.M."/>
            <person name="Yamada A."/>
            <person name="Yan M."/>
            <person name="Wang P."/>
            <person name="Xu J."/>
            <person name="Bruns T."/>
            <person name="Baldrian P."/>
            <person name="Vilgalys R."/>
            <person name="Dunand C."/>
            <person name="Henrissat B."/>
            <person name="Grigoriev I.V."/>
            <person name="Hibbett D."/>
            <person name="Nagy L.G."/>
            <person name="Martin F.M."/>
        </authorList>
    </citation>
    <scope>NUCLEOTIDE SEQUENCE</scope>
    <source>
        <strain evidence="5">UH-Tt-Lm1</strain>
    </source>
</reference>
<dbReference type="GO" id="GO:0008179">
    <property type="term" value="F:adenylate cyclase binding"/>
    <property type="evidence" value="ECO:0007669"/>
    <property type="project" value="TreeGrafter"/>
</dbReference>
<dbReference type="Pfam" id="PF08603">
    <property type="entry name" value="CAP_C"/>
    <property type="match status" value="1"/>
</dbReference>
<evidence type="ECO:0000259" key="4">
    <source>
        <dbReference type="PROSITE" id="PS51329"/>
    </source>
</evidence>
<feature type="compositionally biased region" description="Low complexity" evidence="3">
    <location>
        <begin position="330"/>
        <end position="339"/>
    </location>
</feature>
<gene>
    <name evidence="5" type="ORF">BJ322DRAFT_1153467</name>
</gene>
<feature type="region of interest" description="Disordered" evidence="3">
    <location>
        <begin position="47"/>
        <end position="75"/>
    </location>
</feature>
<dbReference type="PANTHER" id="PTHR10652">
    <property type="entry name" value="ADENYLYL CYCLASE-ASSOCIATED PROTEIN"/>
    <property type="match status" value="1"/>
</dbReference>
<feature type="region of interest" description="Disordered" evidence="3">
    <location>
        <begin position="261"/>
        <end position="288"/>
    </location>
</feature>
<evidence type="ECO:0000256" key="1">
    <source>
        <dbReference type="ARBA" id="ARBA00007659"/>
    </source>
</evidence>
<dbReference type="InterPro" id="IPR013912">
    <property type="entry name" value="Adenylate_cyclase-assoc_CAP_C"/>
</dbReference>
<name>A0A9P6HQW7_9AGAM</name>
<proteinExistence type="inferred from homology"/>
<dbReference type="PROSITE" id="PS51329">
    <property type="entry name" value="C_CAP_COFACTOR_C"/>
    <property type="match status" value="1"/>
</dbReference>
<dbReference type="InterPro" id="IPR036223">
    <property type="entry name" value="CAP_C_sf"/>
</dbReference>